<evidence type="ECO:0000259" key="2">
    <source>
        <dbReference type="Pfam" id="PF13628"/>
    </source>
</evidence>
<sequence>MRTLQSRRLLPALLAGLLLAAGVSHAADTQSSTGNTAAKPAADVQPSKLSQDDADFVDKAGHAGAAEIQSSRLALKHSKSKDIKAFANMMIEDHTKAAQNLETVAALKAKPVPHDPDSAQQGEIAKLEQLHDKAFDQAYVQFQVKAHEEAVALFQKEASGGSDADVKGFAAKTEPTLQGHLDHAKKLATKYKVSGG</sequence>
<dbReference type="PANTHER" id="PTHR38593">
    <property type="entry name" value="BLR2558 PROTEIN"/>
    <property type="match status" value="1"/>
</dbReference>
<dbReference type="PANTHER" id="PTHR38593:SF1">
    <property type="entry name" value="BLR2558 PROTEIN"/>
    <property type="match status" value="1"/>
</dbReference>
<feature type="signal peptide" evidence="1">
    <location>
        <begin position="1"/>
        <end position="26"/>
    </location>
</feature>
<dbReference type="InterPro" id="IPR012347">
    <property type="entry name" value="Ferritin-like"/>
</dbReference>
<dbReference type="Pfam" id="PF13628">
    <property type="entry name" value="DUF4142"/>
    <property type="match status" value="1"/>
</dbReference>
<evidence type="ECO:0000313" key="4">
    <source>
        <dbReference type="Proteomes" id="UP000037939"/>
    </source>
</evidence>
<dbReference type="InterPro" id="IPR025419">
    <property type="entry name" value="DUF4142"/>
</dbReference>
<keyword evidence="4" id="KW-1185">Reference proteome</keyword>
<comment type="caution">
    <text evidence="3">The sequence shown here is derived from an EMBL/GenBank/DDBJ whole genome shotgun (WGS) entry which is preliminary data.</text>
</comment>
<gene>
    <name evidence="3" type="ORF">WG78_04685</name>
</gene>
<accession>A0A0N0GQQ0</accession>
<keyword evidence="1" id="KW-0732">Signal</keyword>
<dbReference type="STRING" id="857265.WG78_04685"/>
<dbReference type="Proteomes" id="UP000037939">
    <property type="component" value="Unassembled WGS sequence"/>
</dbReference>
<dbReference type="Gene3D" id="1.20.1260.10">
    <property type="match status" value="1"/>
</dbReference>
<evidence type="ECO:0000256" key="1">
    <source>
        <dbReference type="SAM" id="SignalP"/>
    </source>
</evidence>
<organism evidence="3 4">
    <name type="scientific">Amantichitinum ursilacus</name>
    <dbReference type="NCBI Taxonomy" id="857265"/>
    <lineage>
        <taxon>Bacteria</taxon>
        <taxon>Pseudomonadati</taxon>
        <taxon>Pseudomonadota</taxon>
        <taxon>Betaproteobacteria</taxon>
        <taxon>Neisseriales</taxon>
        <taxon>Chitinibacteraceae</taxon>
        <taxon>Amantichitinum</taxon>
    </lineage>
</organism>
<dbReference type="AlphaFoldDB" id="A0A0N0GQQ0"/>
<proteinExistence type="predicted"/>
<reference evidence="3 4" key="1">
    <citation type="submission" date="2015-07" db="EMBL/GenBank/DDBJ databases">
        <title>Draft genome sequence of the Amantichitinum ursilacus IGB-41, a new chitin-degrading bacterium.</title>
        <authorList>
            <person name="Kirstahler P."/>
            <person name="Guenther M."/>
            <person name="Grumaz C."/>
            <person name="Rupp S."/>
            <person name="Zibek S."/>
            <person name="Sohn K."/>
        </authorList>
    </citation>
    <scope>NUCLEOTIDE SEQUENCE [LARGE SCALE GENOMIC DNA]</scope>
    <source>
        <strain evidence="3 4">IGB-41</strain>
    </source>
</reference>
<name>A0A0N0GQQ0_9NEIS</name>
<dbReference type="EMBL" id="LAQT01000002">
    <property type="protein sequence ID" value="KPC54840.1"/>
    <property type="molecule type" value="Genomic_DNA"/>
</dbReference>
<dbReference type="RefSeq" id="WP_083458766.1">
    <property type="nucleotide sequence ID" value="NZ_LAQT01000002.1"/>
</dbReference>
<protein>
    <recommendedName>
        <fullName evidence="2">DUF4142 domain-containing protein</fullName>
    </recommendedName>
</protein>
<dbReference type="OrthoDB" id="118677at2"/>
<feature type="domain" description="DUF4142" evidence="2">
    <location>
        <begin position="52"/>
        <end position="187"/>
    </location>
</feature>
<feature type="chain" id="PRO_5005849820" description="DUF4142 domain-containing protein" evidence="1">
    <location>
        <begin position="27"/>
        <end position="196"/>
    </location>
</feature>
<evidence type="ECO:0000313" key="3">
    <source>
        <dbReference type="EMBL" id="KPC54840.1"/>
    </source>
</evidence>